<sequence length="196" mass="21028">MKKLLLLVLFLLPATVLAANVSASSAMEDAGWRQLSPSQRAEIMKQVADTAAQNSPSLENIPAAQRIDEWVTVGAHIGQVLNGAAKEVGMALNDFMATPAGKVALVLIVWKIAGGAMLHFVGGVLVWVIGAIVMYALYRRYATTEISYDPEKFNIFGFHPKLSEHRSELSEGACWGLFLGSASFVFGGLIVMFTGG</sequence>
<keyword evidence="2" id="KW-0732">Signal</keyword>
<feature type="chain" id="PRO_5015339862" evidence="2">
    <location>
        <begin position="19"/>
        <end position="196"/>
    </location>
</feature>
<feature type="signal peptide" evidence="2">
    <location>
        <begin position="1"/>
        <end position="18"/>
    </location>
</feature>
<name>A0A2R5F9N6_9PROT</name>
<dbReference type="AlphaFoldDB" id="A0A2R5F9N6"/>
<evidence type="ECO:0000313" key="4">
    <source>
        <dbReference type="Proteomes" id="UP000245081"/>
    </source>
</evidence>
<feature type="transmembrane region" description="Helical" evidence="1">
    <location>
        <begin position="173"/>
        <end position="193"/>
    </location>
</feature>
<dbReference type="RefSeq" id="WP_109015718.1">
    <property type="nucleotide sequence ID" value="NZ_BDOQ01000008.1"/>
</dbReference>
<dbReference type="EMBL" id="BDOQ01000008">
    <property type="protein sequence ID" value="GBG14529.1"/>
    <property type="molecule type" value="Genomic_DNA"/>
</dbReference>
<evidence type="ECO:0000313" key="3">
    <source>
        <dbReference type="EMBL" id="GBG14529.1"/>
    </source>
</evidence>
<protein>
    <submittedName>
        <fullName evidence="3">Poly(A) polymerase I</fullName>
    </submittedName>
</protein>
<organism evidence="3 4">
    <name type="scientific">Novimethylophilus kurashikiensis</name>
    <dbReference type="NCBI Taxonomy" id="1825523"/>
    <lineage>
        <taxon>Bacteria</taxon>
        <taxon>Pseudomonadati</taxon>
        <taxon>Pseudomonadota</taxon>
        <taxon>Betaproteobacteria</taxon>
        <taxon>Nitrosomonadales</taxon>
        <taxon>Methylophilaceae</taxon>
        <taxon>Novimethylophilus</taxon>
    </lineage>
</organism>
<dbReference type="Proteomes" id="UP000245081">
    <property type="component" value="Unassembled WGS sequence"/>
</dbReference>
<evidence type="ECO:0000256" key="1">
    <source>
        <dbReference type="SAM" id="Phobius"/>
    </source>
</evidence>
<accession>A0A2R5F9N6</accession>
<feature type="transmembrane region" description="Helical" evidence="1">
    <location>
        <begin position="116"/>
        <end position="138"/>
    </location>
</feature>
<comment type="caution">
    <text evidence="3">The sequence shown here is derived from an EMBL/GenBank/DDBJ whole genome shotgun (WGS) entry which is preliminary data.</text>
</comment>
<keyword evidence="4" id="KW-1185">Reference proteome</keyword>
<keyword evidence="1" id="KW-1133">Transmembrane helix</keyword>
<proteinExistence type="predicted"/>
<keyword evidence="1" id="KW-0472">Membrane</keyword>
<gene>
    <name evidence="3" type="ORF">NMK_2128</name>
</gene>
<reference evidence="3 4" key="1">
    <citation type="journal article" date="2018" name="Environ. Microbiol.">
        <title>Isolation and genomic characterization of Novimethylophilus kurashikiensis gen. nov. sp. nov., a new lanthanide-dependent methylotrophic species of Methylophilaceae.</title>
        <authorList>
            <person name="Lv H."/>
            <person name="Sahin N."/>
            <person name="Tani A."/>
        </authorList>
    </citation>
    <scope>NUCLEOTIDE SEQUENCE [LARGE SCALE GENOMIC DNA]</scope>
    <source>
        <strain evidence="3 4">La2-4</strain>
    </source>
</reference>
<keyword evidence="1" id="KW-0812">Transmembrane</keyword>
<evidence type="ECO:0000256" key="2">
    <source>
        <dbReference type="SAM" id="SignalP"/>
    </source>
</evidence>